<evidence type="ECO:0000313" key="4">
    <source>
        <dbReference type="Proteomes" id="UP000018142"/>
    </source>
</evidence>
<organism evidence="3 4">
    <name type="scientific">[Eubacterium] siraeum CAG:80</name>
    <dbReference type="NCBI Taxonomy" id="1263080"/>
    <lineage>
        <taxon>Bacteria</taxon>
        <taxon>Bacillati</taxon>
        <taxon>Bacillota</taxon>
        <taxon>Clostridia</taxon>
        <taxon>Eubacteriales</taxon>
        <taxon>Oscillospiraceae</taxon>
        <taxon>Oscillospiraceae incertae sedis</taxon>
    </lineage>
</organism>
<feature type="region of interest" description="Disordered" evidence="1">
    <location>
        <begin position="63"/>
        <end position="105"/>
    </location>
</feature>
<dbReference type="Proteomes" id="UP000018142">
    <property type="component" value="Unassembled WGS sequence"/>
</dbReference>
<feature type="domain" description="SCP2" evidence="2">
    <location>
        <begin position="121"/>
        <end position="186"/>
    </location>
</feature>
<evidence type="ECO:0000256" key="1">
    <source>
        <dbReference type="SAM" id="MobiDB-lite"/>
    </source>
</evidence>
<name>R6SID9_9FIRM</name>
<dbReference type="EMBL" id="CBFJ010000115">
    <property type="protein sequence ID" value="CDC46382.1"/>
    <property type="molecule type" value="Genomic_DNA"/>
</dbReference>
<evidence type="ECO:0000313" key="3">
    <source>
        <dbReference type="EMBL" id="CDC46382.1"/>
    </source>
</evidence>
<proteinExistence type="predicted"/>
<feature type="compositionally biased region" description="Basic and acidic residues" evidence="1">
    <location>
        <begin position="96"/>
        <end position="105"/>
    </location>
</feature>
<dbReference type="InterPro" id="IPR036527">
    <property type="entry name" value="SCP2_sterol-bd_dom_sf"/>
</dbReference>
<reference evidence="3" key="1">
    <citation type="submission" date="2012-11" db="EMBL/GenBank/DDBJ databases">
        <title>Dependencies among metagenomic species, viruses, plasmids and units of genetic variation.</title>
        <authorList>
            <person name="Nielsen H.B."/>
            <person name="Almeida M."/>
            <person name="Juncker A.S."/>
            <person name="Rasmussen S."/>
            <person name="Li J."/>
            <person name="Sunagawa S."/>
            <person name="Plichta D."/>
            <person name="Gautier L."/>
            <person name="Le Chatelier E."/>
            <person name="Peletier E."/>
            <person name="Bonde I."/>
            <person name="Nielsen T."/>
            <person name="Manichanh C."/>
            <person name="Arumugam M."/>
            <person name="Batto J."/>
            <person name="Santos M.B.Q.D."/>
            <person name="Blom N."/>
            <person name="Borruel N."/>
            <person name="Burgdorf K.S."/>
            <person name="Boumezbeur F."/>
            <person name="Casellas F."/>
            <person name="Dore J."/>
            <person name="Guarner F."/>
            <person name="Hansen T."/>
            <person name="Hildebrand F."/>
            <person name="Kaas R.S."/>
            <person name="Kennedy S."/>
            <person name="Kristiansen K."/>
            <person name="Kultima J.R."/>
            <person name="Leonard P."/>
            <person name="Levenez F."/>
            <person name="Lund O."/>
            <person name="Moumen B."/>
            <person name="Le Paslier D."/>
            <person name="Pons N."/>
            <person name="Pedersen O."/>
            <person name="Prifti E."/>
            <person name="Qin J."/>
            <person name="Raes J."/>
            <person name="Tap J."/>
            <person name="Tims S."/>
            <person name="Ussery D.W."/>
            <person name="Yamada T."/>
            <person name="MetaHit consortium"/>
            <person name="Renault P."/>
            <person name="Sicheritz-Ponten T."/>
            <person name="Bork P."/>
            <person name="Wang J."/>
            <person name="Brunak S."/>
            <person name="Ehrlich S.D."/>
        </authorList>
    </citation>
    <scope>NUCLEOTIDE SEQUENCE [LARGE SCALE GENOMIC DNA]</scope>
</reference>
<sequence>MATKKTNTTGTKTPVAEAVKTEAVKAAAEVKADAVKAVKAVEKVAEKTVEKVAEKAVEKAAEKVAEKAPAKKPAAKKAAPAAKKPAAKKAAPAKPAKKEAKKAAPAEPDKFALADMVREKFAKKDVSKVNEKIAIEIKAYGEKEFYIYILIDDGKVTVEPWGYIDNDVHIDMPIADVVAVVNGKYDFVAKAISGDFYAIGCFTKLLKAYEALIK</sequence>
<gene>
    <name evidence="3" type="ORF">BN788_01959</name>
</gene>
<dbReference type="AlphaFoldDB" id="R6SID9"/>
<dbReference type="Gene3D" id="3.30.1050.10">
    <property type="entry name" value="SCP2 sterol-binding domain"/>
    <property type="match status" value="1"/>
</dbReference>
<evidence type="ECO:0000259" key="2">
    <source>
        <dbReference type="Pfam" id="PF02036"/>
    </source>
</evidence>
<dbReference type="SUPFAM" id="SSF55718">
    <property type="entry name" value="SCP-like"/>
    <property type="match status" value="1"/>
</dbReference>
<accession>R6SID9</accession>
<protein>
    <submittedName>
        <fullName evidence="3">SCP-2 sterol transfer family</fullName>
    </submittedName>
</protein>
<comment type="caution">
    <text evidence="3">The sequence shown here is derived from an EMBL/GenBank/DDBJ whole genome shotgun (WGS) entry which is preliminary data.</text>
</comment>
<feature type="compositionally biased region" description="Low complexity" evidence="1">
    <location>
        <begin position="76"/>
        <end position="94"/>
    </location>
</feature>
<dbReference type="InterPro" id="IPR003033">
    <property type="entry name" value="SCP2_sterol-bd_dom"/>
</dbReference>
<dbReference type="Pfam" id="PF02036">
    <property type="entry name" value="SCP2"/>
    <property type="match status" value="1"/>
</dbReference>